<name>A0ABR9SCW8_9BURK</name>
<protein>
    <recommendedName>
        <fullName evidence="3">Magnesium transporter MgtE intracellular domain-containing protein</fullName>
    </recommendedName>
</protein>
<gene>
    <name evidence="1" type="ORF">IM725_06110</name>
</gene>
<dbReference type="RefSeq" id="WP_193779681.1">
    <property type="nucleotide sequence ID" value="NZ_JADDOJ010000016.1"/>
</dbReference>
<dbReference type="SUPFAM" id="SSF158791">
    <property type="entry name" value="MgtE N-terminal domain-like"/>
    <property type="match status" value="1"/>
</dbReference>
<organism evidence="1 2">
    <name type="scientific">Ramlibacter aquaticus</name>
    <dbReference type="NCBI Taxonomy" id="2780094"/>
    <lineage>
        <taxon>Bacteria</taxon>
        <taxon>Pseudomonadati</taxon>
        <taxon>Pseudomonadota</taxon>
        <taxon>Betaproteobacteria</taxon>
        <taxon>Burkholderiales</taxon>
        <taxon>Comamonadaceae</taxon>
        <taxon>Ramlibacter</taxon>
    </lineage>
</organism>
<accession>A0ABR9SCW8</accession>
<dbReference type="EMBL" id="JADDOJ010000016">
    <property type="protein sequence ID" value="MBE7940141.1"/>
    <property type="molecule type" value="Genomic_DNA"/>
</dbReference>
<evidence type="ECO:0000313" key="2">
    <source>
        <dbReference type="Proteomes" id="UP000715965"/>
    </source>
</evidence>
<dbReference type="Proteomes" id="UP000715965">
    <property type="component" value="Unassembled WGS sequence"/>
</dbReference>
<proteinExistence type="predicted"/>
<evidence type="ECO:0008006" key="3">
    <source>
        <dbReference type="Google" id="ProtNLM"/>
    </source>
</evidence>
<evidence type="ECO:0000313" key="1">
    <source>
        <dbReference type="EMBL" id="MBE7940141.1"/>
    </source>
</evidence>
<sequence>MLFRFSRARDALRRAVLAAIAAHRLPLVRELLAAHGHPSFAAALSRSSPRVVADALSMLPQRDSSAVMALLPTAARQRFIAATEPERANDAVARSVNGGSLQGLLAWSVQR</sequence>
<keyword evidence="2" id="KW-1185">Reference proteome</keyword>
<comment type="caution">
    <text evidence="1">The sequence shown here is derived from an EMBL/GenBank/DDBJ whole genome shotgun (WGS) entry which is preliminary data.</text>
</comment>
<reference evidence="1 2" key="1">
    <citation type="submission" date="2020-10" db="EMBL/GenBank/DDBJ databases">
        <title>Draft genome of Ramlibacter aquaticus LMG 30558.</title>
        <authorList>
            <person name="Props R."/>
        </authorList>
    </citation>
    <scope>NUCLEOTIDE SEQUENCE [LARGE SCALE GENOMIC DNA]</scope>
    <source>
        <strain evidence="1 2">LMG 30558</strain>
    </source>
</reference>